<evidence type="ECO:0000256" key="1">
    <source>
        <dbReference type="SAM" id="MobiDB-lite"/>
    </source>
</evidence>
<protein>
    <submittedName>
        <fullName evidence="2">Uncharacterized protein</fullName>
    </submittedName>
</protein>
<proteinExistence type="predicted"/>
<keyword evidence="3" id="KW-1185">Reference proteome</keyword>
<evidence type="ECO:0000313" key="2">
    <source>
        <dbReference type="EMBL" id="KAL2652096.1"/>
    </source>
</evidence>
<feature type="compositionally biased region" description="Polar residues" evidence="1">
    <location>
        <begin position="1"/>
        <end position="20"/>
    </location>
</feature>
<accession>A0ABD1ZKX0</accession>
<dbReference type="Proteomes" id="UP001605036">
    <property type="component" value="Unassembled WGS sequence"/>
</dbReference>
<dbReference type="EMBL" id="JBHFFA010000001">
    <property type="protein sequence ID" value="KAL2652096.1"/>
    <property type="molecule type" value="Genomic_DNA"/>
</dbReference>
<reference evidence="2 3" key="1">
    <citation type="submission" date="2024-09" db="EMBL/GenBank/DDBJ databases">
        <title>Chromosome-scale assembly of Riccia fluitans.</title>
        <authorList>
            <person name="Paukszto L."/>
            <person name="Sawicki J."/>
            <person name="Karawczyk K."/>
            <person name="Piernik-Szablinska J."/>
            <person name="Szczecinska M."/>
            <person name="Mazdziarz M."/>
        </authorList>
    </citation>
    <scope>NUCLEOTIDE SEQUENCE [LARGE SCALE GENOMIC DNA]</scope>
    <source>
        <strain evidence="2">Rf_01</strain>
        <tissue evidence="2">Aerial parts of the thallus</tissue>
    </source>
</reference>
<organism evidence="2 3">
    <name type="scientific">Riccia fluitans</name>
    <dbReference type="NCBI Taxonomy" id="41844"/>
    <lineage>
        <taxon>Eukaryota</taxon>
        <taxon>Viridiplantae</taxon>
        <taxon>Streptophyta</taxon>
        <taxon>Embryophyta</taxon>
        <taxon>Marchantiophyta</taxon>
        <taxon>Marchantiopsida</taxon>
        <taxon>Marchantiidae</taxon>
        <taxon>Marchantiales</taxon>
        <taxon>Ricciaceae</taxon>
        <taxon>Riccia</taxon>
    </lineage>
</organism>
<name>A0ABD1ZKX0_9MARC</name>
<evidence type="ECO:0000313" key="3">
    <source>
        <dbReference type="Proteomes" id="UP001605036"/>
    </source>
</evidence>
<comment type="caution">
    <text evidence="2">The sequence shown here is derived from an EMBL/GenBank/DDBJ whole genome shotgun (WGS) entry which is preliminary data.</text>
</comment>
<gene>
    <name evidence="2" type="ORF">R1flu_020224</name>
</gene>
<dbReference type="AlphaFoldDB" id="A0ABD1ZKX0"/>
<sequence length="67" mass="7601">MDKSVQLPNSSYLRGGNSHQPHPKAARSLGGSSSRHRKRVSWVLDNVDKEDVTEKSFKKESYISSWN</sequence>
<feature type="region of interest" description="Disordered" evidence="1">
    <location>
        <begin position="1"/>
        <end position="38"/>
    </location>
</feature>